<sequence>MTKRRGSRNYNEEEVKLLLKLVATHVPKVIAEWEALAVIYNRNKSSGMAARDAISLQRKSRCLCARNRQASSVEAVRSSGISSGTVSMAKDVTKNKELWHLPKPQEKANNHQRHTATPTAQMGTFITSQRKISPKRQPPFDELRPWFKRQEEQFDEQVLGLPRRRLCHILKKPRQAERRNRRALRSCIESLTAEIEHASTQTNQER</sequence>
<proteinExistence type="predicted"/>
<organism evidence="2 3">
    <name type="scientific">Phytophthora megakarya</name>
    <dbReference type="NCBI Taxonomy" id="4795"/>
    <lineage>
        <taxon>Eukaryota</taxon>
        <taxon>Sar</taxon>
        <taxon>Stramenopiles</taxon>
        <taxon>Oomycota</taxon>
        <taxon>Peronosporomycetes</taxon>
        <taxon>Peronosporales</taxon>
        <taxon>Peronosporaceae</taxon>
        <taxon>Phytophthora</taxon>
    </lineage>
</organism>
<evidence type="ECO:0000259" key="1">
    <source>
        <dbReference type="Pfam" id="PF20681"/>
    </source>
</evidence>
<reference evidence="3" key="1">
    <citation type="submission" date="2017-03" db="EMBL/GenBank/DDBJ databases">
        <title>Phytopthora megakarya and P. palmivora, two closely related causual agents of cacao black pod achieved similar genome size and gene model numbers by different mechanisms.</title>
        <authorList>
            <person name="Ali S."/>
            <person name="Shao J."/>
            <person name="Larry D.J."/>
            <person name="Kronmiller B."/>
            <person name="Shen D."/>
            <person name="Strem M.D."/>
            <person name="Melnick R.L."/>
            <person name="Guiltinan M.J."/>
            <person name="Tyler B.M."/>
            <person name="Meinhardt L.W."/>
            <person name="Bailey B.A."/>
        </authorList>
    </citation>
    <scope>NUCLEOTIDE SEQUENCE [LARGE SCALE GENOMIC DNA]</scope>
    <source>
        <strain evidence="3">zdho120</strain>
    </source>
</reference>
<dbReference type="AlphaFoldDB" id="A0A225VNX8"/>
<protein>
    <recommendedName>
        <fullName evidence="1">DUF6818 domain-containing protein</fullName>
    </recommendedName>
</protein>
<dbReference type="EMBL" id="NBNE01003612">
    <property type="protein sequence ID" value="OWZ07251.1"/>
    <property type="molecule type" value="Genomic_DNA"/>
</dbReference>
<gene>
    <name evidence="2" type="ORF">PHMEG_00020381</name>
</gene>
<evidence type="ECO:0000313" key="3">
    <source>
        <dbReference type="Proteomes" id="UP000198211"/>
    </source>
</evidence>
<dbReference type="Pfam" id="PF20681">
    <property type="entry name" value="DUF6818"/>
    <property type="match status" value="1"/>
</dbReference>
<comment type="caution">
    <text evidence="2">The sequence shown here is derived from an EMBL/GenBank/DDBJ whole genome shotgun (WGS) entry which is preliminary data.</text>
</comment>
<evidence type="ECO:0000313" key="2">
    <source>
        <dbReference type="EMBL" id="OWZ07251.1"/>
    </source>
</evidence>
<dbReference type="InterPro" id="IPR049203">
    <property type="entry name" value="DUF6818"/>
</dbReference>
<accession>A0A225VNX8</accession>
<name>A0A225VNX8_9STRA</name>
<keyword evidence="3" id="KW-1185">Reference proteome</keyword>
<dbReference type="Proteomes" id="UP000198211">
    <property type="component" value="Unassembled WGS sequence"/>
</dbReference>
<feature type="domain" description="DUF6818" evidence="1">
    <location>
        <begin position="32"/>
        <end position="71"/>
    </location>
</feature>